<proteinExistence type="predicted"/>
<name>A0A8K0NSS1_9TREE</name>
<reference evidence="1" key="1">
    <citation type="submission" date="2020-04" db="EMBL/GenBank/DDBJ databases">
        <title>Analysis of mating type loci in Filobasidium floriforme.</title>
        <authorList>
            <person name="Nowrousian M."/>
        </authorList>
    </citation>
    <scope>NUCLEOTIDE SEQUENCE</scope>
    <source>
        <strain evidence="1">CBS 6242</strain>
    </source>
</reference>
<protein>
    <recommendedName>
        <fullName evidence="3">Pheromone</fullName>
    </recommendedName>
</protein>
<accession>A0A8K0NSS1</accession>
<dbReference type="Proteomes" id="UP000812966">
    <property type="component" value="Unassembled WGS sequence"/>
</dbReference>
<dbReference type="EMBL" id="JABELV010000018">
    <property type="protein sequence ID" value="KAG7566908.1"/>
    <property type="molecule type" value="Genomic_DNA"/>
</dbReference>
<comment type="caution">
    <text evidence="1">The sequence shown here is derived from an EMBL/GenBank/DDBJ whole genome shotgun (WGS) entry which is preliminary data.</text>
</comment>
<sequence>MDAFTATFNIATSVASDSTAPVNEEARRGFPIVQCVIA</sequence>
<evidence type="ECO:0000313" key="2">
    <source>
        <dbReference type="Proteomes" id="UP000812966"/>
    </source>
</evidence>
<gene>
    <name evidence="1" type="ORF">FFLO_01287</name>
</gene>
<evidence type="ECO:0008006" key="3">
    <source>
        <dbReference type="Google" id="ProtNLM"/>
    </source>
</evidence>
<evidence type="ECO:0000313" key="1">
    <source>
        <dbReference type="EMBL" id="KAG7566908.1"/>
    </source>
</evidence>
<keyword evidence="2" id="KW-1185">Reference proteome</keyword>
<dbReference type="AlphaFoldDB" id="A0A8K0NSS1"/>
<organism evidence="1 2">
    <name type="scientific">Filobasidium floriforme</name>
    <dbReference type="NCBI Taxonomy" id="5210"/>
    <lineage>
        <taxon>Eukaryota</taxon>
        <taxon>Fungi</taxon>
        <taxon>Dikarya</taxon>
        <taxon>Basidiomycota</taxon>
        <taxon>Agaricomycotina</taxon>
        <taxon>Tremellomycetes</taxon>
        <taxon>Filobasidiales</taxon>
        <taxon>Filobasidiaceae</taxon>
        <taxon>Filobasidium</taxon>
    </lineage>
</organism>